<name>A0A9W9EFN0_9EURO</name>
<keyword evidence="1" id="KW-0472">Membrane</keyword>
<protein>
    <submittedName>
        <fullName evidence="2">Uncharacterized protein</fullName>
    </submittedName>
</protein>
<dbReference type="Proteomes" id="UP001149165">
    <property type="component" value="Unassembled WGS sequence"/>
</dbReference>
<reference evidence="2" key="1">
    <citation type="submission" date="2022-11" db="EMBL/GenBank/DDBJ databases">
        <authorList>
            <person name="Petersen C."/>
        </authorList>
    </citation>
    <scope>NUCLEOTIDE SEQUENCE</scope>
    <source>
        <strain evidence="2">IBT 30069</strain>
    </source>
</reference>
<sequence length="178" mass="19250">MSDHWSHLSTKPTSTTPGYFGEIYSGETYRPKSSPCYGANHQPHPETVGKAMSPTEVKYPNRNRWVGIKEASCGLILATIATAVLLIGSMIVAILMAKDIIHVPSRDAKTLNSTDVDWKRLKATATVLSKAPVVVLPPATAAIVNELPIDDMGSISNTQFGFVTKVRPAPTEVVNIQH</sequence>
<dbReference type="OrthoDB" id="4358868at2759"/>
<keyword evidence="1" id="KW-1133">Transmembrane helix</keyword>
<reference evidence="2" key="2">
    <citation type="journal article" date="2023" name="IMA Fungus">
        <title>Comparative genomic study of the Penicillium genus elucidates a diverse pangenome and 15 lateral gene transfer events.</title>
        <authorList>
            <person name="Petersen C."/>
            <person name="Sorensen T."/>
            <person name="Nielsen M.R."/>
            <person name="Sondergaard T.E."/>
            <person name="Sorensen J.L."/>
            <person name="Fitzpatrick D.A."/>
            <person name="Frisvad J.C."/>
            <person name="Nielsen K.L."/>
        </authorList>
    </citation>
    <scope>NUCLEOTIDE SEQUENCE</scope>
    <source>
        <strain evidence="2">IBT 30069</strain>
    </source>
</reference>
<accession>A0A9W9EFN0</accession>
<evidence type="ECO:0000256" key="1">
    <source>
        <dbReference type="SAM" id="Phobius"/>
    </source>
</evidence>
<keyword evidence="1" id="KW-0812">Transmembrane</keyword>
<proteinExistence type="predicted"/>
<dbReference type="EMBL" id="JAPQKH010000012">
    <property type="protein sequence ID" value="KAJ5080872.1"/>
    <property type="molecule type" value="Genomic_DNA"/>
</dbReference>
<gene>
    <name evidence="2" type="ORF">N7456_013582</name>
</gene>
<feature type="transmembrane region" description="Helical" evidence="1">
    <location>
        <begin position="75"/>
        <end position="97"/>
    </location>
</feature>
<evidence type="ECO:0000313" key="2">
    <source>
        <dbReference type="EMBL" id="KAJ5080872.1"/>
    </source>
</evidence>
<organism evidence="2 3">
    <name type="scientific">Penicillium angulare</name>
    <dbReference type="NCBI Taxonomy" id="116970"/>
    <lineage>
        <taxon>Eukaryota</taxon>
        <taxon>Fungi</taxon>
        <taxon>Dikarya</taxon>
        <taxon>Ascomycota</taxon>
        <taxon>Pezizomycotina</taxon>
        <taxon>Eurotiomycetes</taxon>
        <taxon>Eurotiomycetidae</taxon>
        <taxon>Eurotiales</taxon>
        <taxon>Aspergillaceae</taxon>
        <taxon>Penicillium</taxon>
    </lineage>
</organism>
<evidence type="ECO:0000313" key="3">
    <source>
        <dbReference type="Proteomes" id="UP001149165"/>
    </source>
</evidence>
<comment type="caution">
    <text evidence="2">The sequence shown here is derived from an EMBL/GenBank/DDBJ whole genome shotgun (WGS) entry which is preliminary data.</text>
</comment>
<keyword evidence="3" id="KW-1185">Reference proteome</keyword>
<dbReference type="AlphaFoldDB" id="A0A9W9EFN0"/>